<dbReference type="NCBIfam" id="TIGR04416">
    <property type="entry name" value="group_II_RT_mat"/>
    <property type="match status" value="1"/>
</dbReference>
<accession>A0AAV3XR58</accession>
<dbReference type="SMART" id="SM00507">
    <property type="entry name" value="HNHc"/>
    <property type="match status" value="1"/>
</dbReference>
<dbReference type="InterPro" id="IPR003615">
    <property type="entry name" value="HNH_nuc"/>
</dbReference>
<dbReference type="GO" id="GO:0008270">
    <property type="term" value="F:zinc ion binding"/>
    <property type="evidence" value="ECO:0007669"/>
    <property type="project" value="InterPro"/>
</dbReference>
<dbReference type="InterPro" id="IPR025960">
    <property type="entry name" value="RVT_N"/>
</dbReference>
<dbReference type="Pfam" id="PF00078">
    <property type="entry name" value="RVT_1"/>
    <property type="match status" value="1"/>
</dbReference>
<dbReference type="InterPro" id="IPR000477">
    <property type="entry name" value="RT_dom"/>
</dbReference>
<dbReference type="GO" id="GO:0003676">
    <property type="term" value="F:nucleic acid binding"/>
    <property type="evidence" value="ECO:0007669"/>
    <property type="project" value="InterPro"/>
</dbReference>
<dbReference type="InterPro" id="IPR002711">
    <property type="entry name" value="HNH"/>
</dbReference>
<dbReference type="Proteomes" id="UP001050975">
    <property type="component" value="Unassembled WGS sequence"/>
</dbReference>
<dbReference type="InterPro" id="IPR051083">
    <property type="entry name" value="GrpII_Intron_Splice-Mob/Def"/>
</dbReference>
<gene>
    <name evidence="2" type="ORF">MiSe_93550</name>
</gene>
<reference evidence="2" key="1">
    <citation type="submission" date="2019-10" db="EMBL/GenBank/DDBJ databases">
        <title>Draft genome sequece of Microseira wollei NIES-4236.</title>
        <authorList>
            <person name="Yamaguchi H."/>
            <person name="Suzuki S."/>
            <person name="Kawachi M."/>
        </authorList>
    </citation>
    <scope>NUCLEOTIDE SEQUENCE</scope>
    <source>
        <strain evidence="2">NIES-4236</strain>
    </source>
</reference>
<keyword evidence="2" id="KW-0808">Transferase</keyword>
<keyword evidence="3" id="KW-1185">Reference proteome</keyword>
<dbReference type="Gene3D" id="1.10.30.50">
    <property type="match status" value="1"/>
</dbReference>
<dbReference type="InterPro" id="IPR030931">
    <property type="entry name" value="Group_II_RT_mat"/>
</dbReference>
<dbReference type="Gene3D" id="3.30.70.270">
    <property type="match status" value="1"/>
</dbReference>
<dbReference type="CDD" id="cd00085">
    <property type="entry name" value="HNHc"/>
    <property type="match status" value="1"/>
</dbReference>
<dbReference type="InterPro" id="IPR043502">
    <property type="entry name" value="DNA/RNA_pol_sf"/>
</dbReference>
<proteinExistence type="predicted"/>
<dbReference type="Pfam" id="PF13655">
    <property type="entry name" value="RVT_N"/>
    <property type="match status" value="1"/>
</dbReference>
<dbReference type="Pfam" id="PF01844">
    <property type="entry name" value="HNH"/>
    <property type="match status" value="1"/>
</dbReference>
<evidence type="ECO:0000313" key="2">
    <source>
        <dbReference type="EMBL" id="GET44525.1"/>
    </source>
</evidence>
<sequence length="577" mass="66860">MVKDRVPQDIGAKEPLQDWNSINWKQVKKRVRNLRQRIYRATQQGQWNKVRSLMKLMLRSYANLLDSVRRVTLDNKGKRTAGVDNVKVTTPQERVKLINKWKEYQLWKTNPVKRIYIPKSNGKRRPLGIPTIQDRVAQSIVKNSLEPCWEAQFEANSYGFRPGRSCHDALQQCWTRLQKGNDTWVLDADIKGAFDNISHDYILKSIGTLPGRELIKQWLKVGYVEAGCLHDTDSGTPQGGMISPLLANIALHGLEELLSTFKREHRYEVKTGKTAGAKLVKQRPKSGYIRYADDFIITAKSSEDILSIFPHVQEWLKQRGLTLNEEKTKIRHIKEGFNFLGFNIRHFDGKCLLKPQKEKVIAKLREIKEWLETNRHTAPSVVIRHLNEVVLGLANYYKHGVSHKTFEYIDYRMYEMLYKWAVKRHPKKLKGWVKRKYFGKVGNDSWVFRTLVTDRHGKQRTAQIYKTRTIPITRHIKVKGTASPDDPSLKDYWAKRKTHYGKEYFSKASQLYQIAEQQNWFCPICGEHLCNGESIDTHHIVPVSKGGNDDVTNRVHLHKACHKQVHGKGLNVELAGA</sequence>
<dbReference type="EMBL" id="BLAY01000392">
    <property type="protein sequence ID" value="GET44525.1"/>
    <property type="molecule type" value="Genomic_DNA"/>
</dbReference>
<dbReference type="GO" id="GO:0003964">
    <property type="term" value="F:RNA-directed DNA polymerase activity"/>
    <property type="evidence" value="ECO:0007669"/>
    <property type="project" value="UniProtKB-KW"/>
</dbReference>
<protein>
    <submittedName>
        <fullName evidence="2">RNA-directed DNA polymerase (Reverse transcriptase)</fullName>
    </submittedName>
</protein>
<dbReference type="PANTHER" id="PTHR34047:SF10">
    <property type="entry name" value="GROUP II INTRON-ASSOCIATED OPEN READING FRAME"/>
    <property type="match status" value="1"/>
</dbReference>
<evidence type="ECO:0000313" key="3">
    <source>
        <dbReference type="Proteomes" id="UP001050975"/>
    </source>
</evidence>
<dbReference type="InterPro" id="IPR043128">
    <property type="entry name" value="Rev_trsase/Diguanyl_cyclase"/>
</dbReference>
<organism evidence="2 3">
    <name type="scientific">Microseira wollei NIES-4236</name>
    <dbReference type="NCBI Taxonomy" id="2530354"/>
    <lineage>
        <taxon>Bacteria</taxon>
        <taxon>Bacillati</taxon>
        <taxon>Cyanobacteriota</taxon>
        <taxon>Cyanophyceae</taxon>
        <taxon>Oscillatoriophycideae</taxon>
        <taxon>Aerosakkonematales</taxon>
        <taxon>Aerosakkonemataceae</taxon>
        <taxon>Microseira</taxon>
    </lineage>
</organism>
<dbReference type="CDD" id="cd01651">
    <property type="entry name" value="RT_G2_intron"/>
    <property type="match status" value="1"/>
</dbReference>
<dbReference type="InterPro" id="IPR013597">
    <property type="entry name" value="Mat_intron_G2"/>
</dbReference>
<dbReference type="PANTHER" id="PTHR34047">
    <property type="entry name" value="NUCLEAR INTRON MATURASE 1, MITOCHONDRIAL-RELATED"/>
    <property type="match status" value="1"/>
</dbReference>
<dbReference type="AlphaFoldDB" id="A0AAV3XR58"/>
<evidence type="ECO:0000259" key="1">
    <source>
        <dbReference type="PROSITE" id="PS50878"/>
    </source>
</evidence>
<keyword evidence="2" id="KW-0695">RNA-directed DNA polymerase</keyword>
<dbReference type="SUPFAM" id="SSF56672">
    <property type="entry name" value="DNA/RNA polymerases"/>
    <property type="match status" value="1"/>
</dbReference>
<name>A0AAV3XR58_9CYAN</name>
<dbReference type="RefSeq" id="WP_226594651.1">
    <property type="nucleotide sequence ID" value="NZ_BLAY01000392.1"/>
</dbReference>
<dbReference type="Pfam" id="PF08388">
    <property type="entry name" value="GIIM"/>
    <property type="match status" value="1"/>
</dbReference>
<dbReference type="PROSITE" id="PS50878">
    <property type="entry name" value="RT_POL"/>
    <property type="match status" value="1"/>
</dbReference>
<feature type="domain" description="Reverse transcriptase" evidence="1">
    <location>
        <begin position="98"/>
        <end position="344"/>
    </location>
</feature>
<dbReference type="GO" id="GO:0004519">
    <property type="term" value="F:endonuclease activity"/>
    <property type="evidence" value="ECO:0007669"/>
    <property type="project" value="InterPro"/>
</dbReference>
<keyword evidence="2" id="KW-0548">Nucleotidyltransferase</keyword>
<comment type="caution">
    <text evidence="2">The sequence shown here is derived from an EMBL/GenBank/DDBJ whole genome shotgun (WGS) entry which is preliminary data.</text>
</comment>